<protein>
    <recommendedName>
        <fullName evidence="1">DUF1659 domain-containing protein</fullName>
    </recommendedName>
</protein>
<name>A0A9Q2HGC4_9STAP</name>
<comment type="caution">
    <text evidence="2">The sequence shown here is derived from an EMBL/GenBank/DDBJ whole genome shotgun (WGS) entry which is preliminary data.</text>
</comment>
<proteinExistence type="predicted"/>
<evidence type="ECO:0000313" key="2">
    <source>
        <dbReference type="EMBL" id="MBB5176307.1"/>
    </source>
</evidence>
<reference evidence="2 3" key="1">
    <citation type="submission" date="2020-08" db="EMBL/GenBank/DDBJ databases">
        <title>Genomic Encyclopedia of Type Strains, Phase IV (KMG-IV): sequencing the most valuable type-strain genomes for metagenomic binning, comparative biology and taxonomic classification.</title>
        <authorList>
            <person name="Goeker M."/>
        </authorList>
    </citation>
    <scope>NUCLEOTIDE SEQUENCE [LARGE SCALE GENOMIC DNA]</scope>
    <source>
        <strain evidence="2 3">DSM 19163</strain>
    </source>
</reference>
<dbReference type="AlphaFoldDB" id="A0A9Q2HGC4"/>
<keyword evidence="3" id="KW-1185">Reference proteome</keyword>
<accession>A0A9Q2HGC4</accession>
<feature type="domain" description="DUF1659" evidence="1">
    <location>
        <begin position="3"/>
        <end position="64"/>
    </location>
</feature>
<dbReference type="EMBL" id="JACHHF010000006">
    <property type="protein sequence ID" value="MBB5176307.1"/>
    <property type="molecule type" value="Genomic_DNA"/>
</dbReference>
<dbReference type="Pfam" id="PF07872">
    <property type="entry name" value="DUF1659"/>
    <property type="match status" value="1"/>
</dbReference>
<dbReference type="Proteomes" id="UP000579136">
    <property type="component" value="Unassembled WGS sequence"/>
</dbReference>
<gene>
    <name evidence="2" type="ORF">HNQ45_001194</name>
</gene>
<evidence type="ECO:0000313" key="3">
    <source>
        <dbReference type="Proteomes" id="UP000579136"/>
    </source>
</evidence>
<dbReference type="RefSeq" id="WP_183674552.1">
    <property type="nucleotide sequence ID" value="NZ_CBCRYX010000005.1"/>
</dbReference>
<dbReference type="InterPro" id="IPR012454">
    <property type="entry name" value="DUF1659"/>
</dbReference>
<sequence length="66" mass="7324">MIKSLSAKFVFEALDESGKEVLKSRTVGRLSVNTENKSLLTFSQAYGNLKGEQYVNVLKVTTEAVR</sequence>
<organism evidence="2 3">
    <name type="scientific">Nosocomiicoccus ampullae</name>
    <dbReference type="NCBI Taxonomy" id="489910"/>
    <lineage>
        <taxon>Bacteria</taxon>
        <taxon>Bacillati</taxon>
        <taxon>Bacillota</taxon>
        <taxon>Bacilli</taxon>
        <taxon>Bacillales</taxon>
        <taxon>Staphylococcaceae</taxon>
        <taxon>Nosocomiicoccus</taxon>
    </lineage>
</organism>
<evidence type="ECO:0000259" key="1">
    <source>
        <dbReference type="Pfam" id="PF07872"/>
    </source>
</evidence>